<dbReference type="EMBL" id="CP028324">
    <property type="protein sequence ID" value="AVR97335.1"/>
    <property type="molecule type" value="Genomic_DNA"/>
</dbReference>
<evidence type="ECO:0000313" key="1">
    <source>
        <dbReference type="EMBL" id="AVR97335.1"/>
    </source>
</evidence>
<keyword evidence="2" id="KW-1185">Reference proteome</keyword>
<accession>A0A2R4CCL1</accession>
<dbReference type="AlphaFoldDB" id="A0A2R4CCL1"/>
<protein>
    <recommendedName>
        <fullName evidence="3">Flagellar protein FliT</fullName>
    </recommendedName>
</protein>
<sequence length="103" mass="11126">MDRQQQLLRMGQRLSAATSASDWDALAEINTLMASSLPAMAAQGKWTPAEKAALAALRQLHREAVQKVAAAGAELGKHLQHMNTHKEGWLAYALDNDFAGTEA</sequence>
<gene>
    <name evidence="1" type="ORF">C9I28_18045</name>
</gene>
<dbReference type="RefSeq" id="WP_107142680.1">
    <property type="nucleotide sequence ID" value="NZ_CP028324.1"/>
</dbReference>
<dbReference type="KEGG" id="masz:C9I28_18045"/>
<organism evidence="1 2">
    <name type="scientific">Pseudoduganella armeniaca</name>
    <dbReference type="NCBI Taxonomy" id="2072590"/>
    <lineage>
        <taxon>Bacteria</taxon>
        <taxon>Pseudomonadati</taxon>
        <taxon>Pseudomonadota</taxon>
        <taxon>Betaproteobacteria</taxon>
        <taxon>Burkholderiales</taxon>
        <taxon>Oxalobacteraceae</taxon>
        <taxon>Telluria group</taxon>
        <taxon>Pseudoduganella</taxon>
    </lineage>
</organism>
<name>A0A2R4CCL1_9BURK</name>
<evidence type="ECO:0000313" key="2">
    <source>
        <dbReference type="Proteomes" id="UP000240505"/>
    </source>
</evidence>
<proteinExistence type="predicted"/>
<dbReference type="OrthoDB" id="7061369at2"/>
<dbReference type="Proteomes" id="UP000240505">
    <property type="component" value="Chromosome"/>
</dbReference>
<reference evidence="1 2" key="1">
    <citation type="submission" date="2018-03" db="EMBL/GenBank/DDBJ databases">
        <title>Massilia armeniaca sp. nov., isolated from desert soil.</title>
        <authorList>
            <person name="Huang H."/>
            <person name="Ren M."/>
        </authorList>
    </citation>
    <scope>NUCLEOTIDE SEQUENCE [LARGE SCALE GENOMIC DNA]</scope>
    <source>
        <strain evidence="1 2">ZMN-3</strain>
    </source>
</reference>
<evidence type="ECO:0008006" key="3">
    <source>
        <dbReference type="Google" id="ProtNLM"/>
    </source>
</evidence>